<evidence type="ECO:0000259" key="10">
    <source>
        <dbReference type="PROSITE" id="PS50206"/>
    </source>
</evidence>
<accession>A0A0A1F5V0</accession>
<dbReference type="SUPFAM" id="SSF56281">
    <property type="entry name" value="Metallo-hydrolase/oxidoreductase"/>
    <property type="match status" value="1"/>
</dbReference>
<dbReference type="GO" id="GO:0046872">
    <property type="term" value="F:metal ion binding"/>
    <property type="evidence" value="ECO:0007669"/>
    <property type="project" value="UniProtKB-KW"/>
</dbReference>
<dbReference type="GO" id="GO:0051536">
    <property type="term" value="F:iron-sulfur cluster binding"/>
    <property type="evidence" value="ECO:0007669"/>
    <property type="project" value="UniProtKB-KW"/>
</dbReference>
<keyword evidence="4" id="KW-0479">Metal-binding</keyword>
<sequence>MSLPIENSKLLPSLLPMKKMTEIYLDGNATTAVLPAAIEAATQAMSQCFGNPSSTHATGIRAKAMMSQARQRAARLLGAGDGRLMFNSGATEGIQTAVLSALCALRERQSGGEFIGKFLLYGATEHKAVPESLAHWNRLLGLNLEMIKLPVDADGLHDLDALRLLAKDAALICTMAANNETGVISELAQIEAVLQETCSDAYWLVDCVQALGKMQLNLAATRIDYATFSGHKLYAPKGIGMLYVRPGTPFTPLMMGGGQESGQRSGTENMAGIAALGAVLAALEDGVTFRNHQQLHTFRDRLAASLRTAFPDIVFNLPLEKTLPTTLNFSVPGMSSKELLDLFDAAQVRVSSGSACSAAKAAPSYVLEAMHLPEWRSSSAIRMSFGPLADDAFINAACARIEHCGIAWRNGSTTTLSAAIRDEVVQFNQEGANAWLVADGATRNCVIIDPSPALAPRLAAYVRSQNYRLSAVLCNHIRPDGDEARIELAGALGSHADAIGSHDAFGWPASEGSATTAVMLGARKLIRMPLGEHQIYLLGDAKDEPFSAHFAFIGELPAATIASALIDPDTLLCSARDDANLLCTSLRAEQSQAAGAKIDSNTDNMHLSAAALDQFLSNHPDAILVDVRETYEQAAGVVTITGTTVLHAPLSRLTSHLPQWLRNDPVPLVFFCRSGNRSGKAVACLRRLGYQNAWHVVGGLAILDRQQA</sequence>
<keyword evidence="11" id="KW-0808">Transferase</keyword>
<protein>
    <recommendedName>
        <fullName evidence="3">cysteine desulfurase</fullName>
        <ecNumber evidence="3">2.8.1.7</ecNumber>
    </recommendedName>
</protein>
<dbReference type="InterPro" id="IPR015422">
    <property type="entry name" value="PyrdxlP-dep_Trfase_small"/>
</dbReference>
<dbReference type="InterPro" id="IPR015421">
    <property type="entry name" value="PyrdxlP-dep_Trfase_major"/>
</dbReference>
<keyword evidence="12" id="KW-1185">Reference proteome</keyword>
<evidence type="ECO:0000256" key="2">
    <source>
        <dbReference type="ARBA" id="ARBA00006490"/>
    </source>
</evidence>
<comment type="catalytic activity">
    <reaction evidence="8">
        <text>(sulfur carrier)-H + L-cysteine = (sulfur carrier)-SH + L-alanine</text>
        <dbReference type="Rhea" id="RHEA:43892"/>
        <dbReference type="Rhea" id="RHEA-COMP:14737"/>
        <dbReference type="Rhea" id="RHEA-COMP:14739"/>
        <dbReference type="ChEBI" id="CHEBI:29917"/>
        <dbReference type="ChEBI" id="CHEBI:35235"/>
        <dbReference type="ChEBI" id="CHEBI:57972"/>
        <dbReference type="ChEBI" id="CHEBI:64428"/>
        <dbReference type="EC" id="2.8.1.7"/>
    </reaction>
</comment>
<proteinExistence type="inferred from homology"/>
<organism evidence="11 12">
    <name type="scientific">Collimonas arenae</name>
    <dbReference type="NCBI Taxonomy" id="279058"/>
    <lineage>
        <taxon>Bacteria</taxon>
        <taxon>Pseudomonadati</taxon>
        <taxon>Pseudomonadota</taxon>
        <taxon>Betaproteobacteria</taxon>
        <taxon>Burkholderiales</taxon>
        <taxon>Oxalobacteraceae</taxon>
        <taxon>Collimonas</taxon>
    </lineage>
</organism>
<keyword evidence="6" id="KW-0408">Iron</keyword>
<comment type="similarity">
    <text evidence="2">Belongs to the class-V pyridoxal-phosphate-dependent aminotransferase family. NifS/IscS subfamily.</text>
</comment>
<dbReference type="STRING" id="279058.LT85_0930"/>
<evidence type="ECO:0000256" key="9">
    <source>
        <dbReference type="RuleBase" id="RU004504"/>
    </source>
</evidence>
<dbReference type="PROSITE" id="PS00595">
    <property type="entry name" value="AA_TRANSFER_CLASS_5"/>
    <property type="match status" value="1"/>
</dbReference>
<dbReference type="Proteomes" id="UP000030302">
    <property type="component" value="Chromosome"/>
</dbReference>
<keyword evidence="5" id="KW-0663">Pyridoxal phosphate</keyword>
<dbReference type="Gene3D" id="1.10.260.50">
    <property type="match status" value="1"/>
</dbReference>
<evidence type="ECO:0000256" key="4">
    <source>
        <dbReference type="ARBA" id="ARBA00022723"/>
    </source>
</evidence>
<dbReference type="Pfam" id="PF00581">
    <property type="entry name" value="Rhodanese"/>
    <property type="match status" value="1"/>
</dbReference>
<dbReference type="AlphaFoldDB" id="A0A0A1F5V0"/>
<evidence type="ECO:0000256" key="7">
    <source>
        <dbReference type="ARBA" id="ARBA00023014"/>
    </source>
</evidence>
<evidence type="ECO:0000313" key="11">
    <source>
        <dbReference type="EMBL" id="AIY40088.1"/>
    </source>
</evidence>
<name>A0A0A1F5V0_9BURK</name>
<dbReference type="InterPro" id="IPR020578">
    <property type="entry name" value="Aminotrans_V_PyrdxlP_BS"/>
</dbReference>
<evidence type="ECO:0000256" key="5">
    <source>
        <dbReference type="ARBA" id="ARBA00022898"/>
    </source>
</evidence>
<evidence type="ECO:0000256" key="6">
    <source>
        <dbReference type="ARBA" id="ARBA00023004"/>
    </source>
</evidence>
<dbReference type="Pfam" id="PF00266">
    <property type="entry name" value="Aminotran_5"/>
    <property type="match status" value="1"/>
</dbReference>
<reference evidence="12" key="1">
    <citation type="journal article" date="2014" name="Soil Biol. Biochem.">
        <title>Structure and function of bacterial communities in ageing soils: Insights from the Mendocino ecological staircase.</title>
        <authorList>
            <person name="Uroz S."/>
            <person name="Tech J.J."/>
            <person name="Sawaya N.A."/>
            <person name="Frey-Klett P."/>
            <person name="Leveau J.H.J."/>
        </authorList>
    </citation>
    <scope>NUCLEOTIDE SEQUENCE [LARGE SCALE GENOMIC DNA]</scope>
    <source>
        <strain evidence="12">Cal35</strain>
    </source>
</reference>
<dbReference type="HOGENOM" id="CLU_003433_0_0_4"/>
<dbReference type="SUPFAM" id="SSF53383">
    <property type="entry name" value="PLP-dependent transferases"/>
    <property type="match status" value="1"/>
</dbReference>
<dbReference type="Gene3D" id="3.40.250.10">
    <property type="entry name" value="Rhodanese-like domain"/>
    <property type="match status" value="1"/>
</dbReference>
<dbReference type="PANTHER" id="PTHR11601:SF34">
    <property type="entry name" value="CYSTEINE DESULFURASE"/>
    <property type="match status" value="1"/>
</dbReference>
<dbReference type="InterPro" id="IPR001763">
    <property type="entry name" value="Rhodanese-like_dom"/>
</dbReference>
<dbReference type="GO" id="GO:0031071">
    <property type="term" value="F:cysteine desulfurase activity"/>
    <property type="evidence" value="ECO:0007669"/>
    <property type="project" value="UniProtKB-EC"/>
</dbReference>
<feature type="domain" description="Rhodanese" evidence="10">
    <location>
        <begin position="618"/>
        <end position="705"/>
    </location>
</feature>
<dbReference type="Gene3D" id="3.90.1150.10">
    <property type="entry name" value="Aspartate Aminotransferase, domain 1"/>
    <property type="match status" value="1"/>
</dbReference>
<dbReference type="Gene3D" id="3.40.640.10">
    <property type="entry name" value="Type I PLP-dependent aspartate aminotransferase-like (Major domain)"/>
    <property type="match status" value="1"/>
</dbReference>
<keyword evidence="7" id="KW-0411">Iron-sulfur</keyword>
<dbReference type="CDD" id="cd00158">
    <property type="entry name" value="RHOD"/>
    <property type="match status" value="1"/>
</dbReference>
<dbReference type="Gene3D" id="3.60.15.10">
    <property type="entry name" value="Ribonuclease Z/Hydroxyacylglutathione hydrolase-like"/>
    <property type="match status" value="1"/>
</dbReference>
<dbReference type="EC" id="2.8.1.7" evidence="3"/>
<dbReference type="PROSITE" id="PS50206">
    <property type="entry name" value="RHODANESE_3"/>
    <property type="match status" value="1"/>
</dbReference>
<dbReference type="PANTHER" id="PTHR11601">
    <property type="entry name" value="CYSTEINE DESULFURYLASE FAMILY MEMBER"/>
    <property type="match status" value="1"/>
</dbReference>
<dbReference type="EMBL" id="CP009962">
    <property type="protein sequence ID" value="AIY40088.1"/>
    <property type="molecule type" value="Genomic_DNA"/>
</dbReference>
<comment type="cofactor">
    <cofactor evidence="1 9">
        <name>pyridoxal 5'-phosphate</name>
        <dbReference type="ChEBI" id="CHEBI:597326"/>
    </cofactor>
</comment>
<dbReference type="SMART" id="SM00450">
    <property type="entry name" value="RHOD"/>
    <property type="match status" value="1"/>
</dbReference>
<dbReference type="InterPro" id="IPR036873">
    <property type="entry name" value="Rhodanese-like_dom_sf"/>
</dbReference>
<dbReference type="InterPro" id="IPR036866">
    <property type="entry name" value="RibonucZ/Hydroxyglut_hydro"/>
</dbReference>
<dbReference type="InterPro" id="IPR015424">
    <property type="entry name" value="PyrdxlP-dep_Trfase"/>
</dbReference>
<dbReference type="SUPFAM" id="SSF52821">
    <property type="entry name" value="Rhodanese/Cell cycle control phosphatase"/>
    <property type="match status" value="1"/>
</dbReference>
<dbReference type="KEGG" id="care:LT85_0930"/>
<gene>
    <name evidence="11" type="ORF">LT85_0930</name>
</gene>
<evidence type="ECO:0000256" key="1">
    <source>
        <dbReference type="ARBA" id="ARBA00001933"/>
    </source>
</evidence>
<evidence type="ECO:0000256" key="3">
    <source>
        <dbReference type="ARBA" id="ARBA00012239"/>
    </source>
</evidence>
<dbReference type="InterPro" id="IPR000192">
    <property type="entry name" value="Aminotrans_V_dom"/>
</dbReference>
<evidence type="ECO:0000256" key="8">
    <source>
        <dbReference type="ARBA" id="ARBA00050776"/>
    </source>
</evidence>
<evidence type="ECO:0000313" key="12">
    <source>
        <dbReference type="Proteomes" id="UP000030302"/>
    </source>
</evidence>